<proteinExistence type="predicted"/>
<reference evidence="2" key="1">
    <citation type="submission" date="2016-10" db="EMBL/GenBank/DDBJ databases">
        <title>Sequence of Gallionella enrichment culture.</title>
        <authorList>
            <person name="Poehlein A."/>
            <person name="Muehling M."/>
            <person name="Daniel R."/>
        </authorList>
    </citation>
    <scope>NUCLEOTIDE SEQUENCE</scope>
</reference>
<accession>A0A1J5QGL5</accession>
<comment type="caution">
    <text evidence="2">The sequence shown here is derived from an EMBL/GenBank/DDBJ whole genome shotgun (WGS) entry which is preliminary data.</text>
</comment>
<dbReference type="Pfam" id="PF13910">
    <property type="entry name" value="DUF4209"/>
    <property type="match status" value="1"/>
</dbReference>
<organism evidence="2">
    <name type="scientific">mine drainage metagenome</name>
    <dbReference type="NCBI Taxonomy" id="410659"/>
    <lineage>
        <taxon>unclassified sequences</taxon>
        <taxon>metagenomes</taxon>
        <taxon>ecological metagenomes</taxon>
    </lineage>
</organism>
<gene>
    <name evidence="2" type="ORF">GALL_391680</name>
</gene>
<feature type="domain" description="DUF4209" evidence="1">
    <location>
        <begin position="28"/>
        <end position="79"/>
    </location>
</feature>
<sequence>MGNLQYQVQRGSKRGVYPQLGTLIRDLRPSLDPSWHRFLQTFLVSNFGPNYRNELSHGYVEEVDIHNSAMVLLSALYLALTQVEIANVFTNE</sequence>
<name>A0A1J5QGL5_9ZZZZ</name>
<evidence type="ECO:0000259" key="1">
    <source>
        <dbReference type="Pfam" id="PF13910"/>
    </source>
</evidence>
<dbReference type="EMBL" id="MLJW01001273">
    <property type="protein sequence ID" value="OIQ79111.1"/>
    <property type="molecule type" value="Genomic_DNA"/>
</dbReference>
<protein>
    <recommendedName>
        <fullName evidence="1">DUF4209 domain-containing protein</fullName>
    </recommendedName>
</protein>
<dbReference type="InterPro" id="IPR025209">
    <property type="entry name" value="DUF4209"/>
</dbReference>
<evidence type="ECO:0000313" key="2">
    <source>
        <dbReference type="EMBL" id="OIQ79111.1"/>
    </source>
</evidence>
<dbReference type="AlphaFoldDB" id="A0A1J5QGL5"/>